<protein>
    <submittedName>
        <fullName evidence="2">Uncharacterized protein</fullName>
    </submittedName>
</protein>
<keyword evidence="1" id="KW-0812">Transmembrane</keyword>
<dbReference type="Proteomes" id="UP000254919">
    <property type="component" value="Unassembled WGS sequence"/>
</dbReference>
<reference evidence="2 3" key="1">
    <citation type="submission" date="2018-06" db="EMBL/GenBank/DDBJ databases">
        <authorList>
            <consortium name="Pathogen Informatics"/>
            <person name="Doyle S."/>
        </authorList>
    </citation>
    <scope>NUCLEOTIDE SEQUENCE [LARGE SCALE GENOMIC DNA]</scope>
    <source>
        <strain evidence="2 3">NCTC13291</strain>
    </source>
</reference>
<sequence>MDLHERLARRQGRHEDMKAIAGLALIVCILLAGAMLPGFLADHASTVRVPAQQEARR</sequence>
<accession>A0A379PLL0</accession>
<gene>
    <name evidence="2" type="ORF">NCTC13291_04522</name>
</gene>
<evidence type="ECO:0000256" key="1">
    <source>
        <dbReference type="SAM" id="Phobius"/>
    </source>
</evidence>
<keyword evidence="1" id="KW-0472">Membrane</keyword>
<dbReference type="EMBL" id="UGVN01000003">
    <property type="protein sequence ID" value="SUE95634.1"/>
    <property type="molecule type" value="Genomic_DNA"/>
</dbReference>
<feature type="transmembrane region" description="Helical" evidence="1">
    <location>
        <begin position="20"/>
        <end position="40"/>
    </location>
</feature>
<proteinExistence type="predicted"/>
<organism evidence="2 3">
    <name type="scientific">Roseomonas mucosa</name>
    <dbReference type="NCBI Taxonomy" id="207340"/>
    <lineage>
        <taxon>Bacteria</taxon>
        <taxon>Pseudomonadati</taxon>
        <taxon>Pseudomonadota</taxon>
        <taxon>Alphaproteobacteria</taxon>
        <taxon>Acetobacterales</taxon>
        <taxon>Roseomonadaceae</taxon>
        <taxon>Roseomonas</taxon>
    </lineage>
</organism>
<dbReference type="AlphaFoldDB" id="A0A379PLL0"/>
<dbReference type="RefSeq" id="WP_155985215.1">
    <property type="nucleotide sequence ID" value="NZ_CBCSHT010000076.1"/>
</dbReference>
<evidence type="ECO:0000313" key="3">
    <source>
        <dbReference type="Proteomes" id="UP000254919"/>
    </source>
</evidence>
<evidence type="ECO:0000313" key="2">
    <source>
        <dbReference type="EMBL" id="SUE95634.1"/>
    </source>
</evidence>
<keyword evidence="1" id="KW-1133">Transmembrane helix</keyword>
<name>A0A379PLL0_9PROT</name>